<dbReference type="AlphaFoldDB" id="A0A839UQP2"/>
<feature type="domain" description="Alanine racemase N-terminal" evidence="1">
    <location>
        <begin position="62"/>
        <end position="297"/>
    </location>
</feature>
<dbReference type="PANTHER" id="PTHR28004:SF2">
    <property type="entry name" value="D-SERINE DEHYDRATASE"/>
    <property type="match status" value="1"/>
</dbReference>
<dbReference type="SUPFAM" id="SSF51419">
    <property type="entry name" value="PLP-binding barrel"/>
    <property type="match status" value="1"/>
</dbReference>
<evidence type="ECO:0000313" key="2">
    <source>
        <dbReference type="EMBL" id="MBB3169051.1"/>
    </source>
</evidence>
<dbReference type="Pfam" id="PF01168">
    <property type="entry name" value="Ala_racemase_N"/>
    <property type="match status" value="1"/>
</dbReference>
<name>A0A839UQP2_9GAMM</name>
<evidence type="ECO:0000313" key="3">
    <source>
        <dbReference type="Proteomes" id="UP000559987"/>
    </source>
</evidence>
<dbReference type="RefSeq" id="WP_183910545.1">
    <property type="nucleotide sequence ID" value="NZ_JACHXZ010000003.1"/>
</dbReference>
<dbReference type="GO" id="GO:0036088">
    <property type="term" value="P:D-serine catabolic process"/>
    <property type="evidence" value="ECO:0007669"/>
    <property type="project" value="TreeGrafter"/>
</dbReference>
<keyword evidence="3" id="KW-1185">Reference proteome</keyword>
<sequence length="434" mass="48879">MDERRNKPPLLARRKLLTAGALAGLGAWLIKPNDRGANHTPYYEQLSAKLNQLALATPRLIIDKQLLNHNIDRLTHHVGSRFNYRIVAKSLPSTALLAHVMARANSHRLMVFHQPFLNEVARELPHADVLMGKPMPVQAAKNFYRIHHASTSTFNPSLQLQWLIDSPERLAAYAALADELHQPMRINIELDIGLHRGGVSHLDTLNALIERINAHPLLRLSGLMGYEPHIVKLPGSVHHWQQQAHQHYRAAMQRIAHYCNSETMETMTFNCGGSPTYQLYNQGHWAFNELAAGSCLVKPTDFDLPTLSDHRAACFIATPVLKKLHETRIPGINLGKLQALWDPNKAQSFFTYGGYWKAHPESPRGLSYNALYGRSTNQDLLNGSNSVQLNVDDWIFLRPTQSEFVFLQFGDLVVIDAEQESHFWPILSAHASAA</sequence>
<reference evidence="2 3" key="1">
    <citation type="submission" date="2020-08" db="EMBL/GenBank/DDBJ databases">
        <title>Genomic Encyclopedia of Type Strains, Phase III (KMG-III): the genomes of soil and plant-associated and newly described type strains.</title>
        <authorList>
            <person name="Whitman W."/>
        </authorList>
    </citation>
    <scope>NUCLEOTIDE SEQUENCE [LARGE SCALE GENOMIC DNA]</scope>
    <source>
        <strain evidence="2 3">CECT 8571</strain>
    </source>
</reference>
<dbReference type="GO" id="GO:0008721">
    <property type="term" value="F:D-serine ammonia-lyase activity"/>
    <property type="evidence" value="ECO:0007669"/>
    <property type="project" value="TreeGrafter"/>
</dbReference>
<dbReference type="InterPro" id="IPR029066">
    <property type="entry name" value="PLP-binding_barrel"/>
</dbReference>
<dbReference type="InterPro" id="IPR001608">
    <property type="entry name" value="Ala_racemase_N"/>
</dbReference>
<dbReference type="Proteomes" id="UP000559987">
    <property type="component" value="Unassembled WGS sequence"/>
</dbReference>
<organism evidence="2 3">
    <name type="scientific">Simiduia aestuariiviva</name>
    <dbReference type="NCBI Taxonomy" id="1510459"/>
    <lineage>
        <taxon>Bacteria</taxon>
        <taxon>Pseudomonadati</taxon>
        <taxon>Pseudomonadota</taxon>
        <taxon>Gammaproteobacteria</taxon>
        <taxon>Cellvibrionales</taxon>
        <taxon>Cellvibrionaceae</taxon>
        <taxon>Simiduia</taxon>
    </lineage>
</organism>
<dbReference type="CDD" id="cd06814">
    <property type="entry name" value="PLPDE_III_DSD_D-TA_like_3"/>
    <property type="match status" value="1"/>
</dbReference>
<gene>
    <name evidence="2" type="ORF">FHS30_002259</name>
</gene>
<protein>
    <submittedName>
        <fullName evidence="2">D-serine deaminase-like pyridoxal phosphate-dependent protein</fullName>
    </submittedName>
</protein>
<dbReference type="InterPro" id="IPR051466">
    <property type="entry name" value="D-amino_acid_metab_enzyme"/>
</dbReference>
<evidence type="ECO:0000259" key="1">
    <source>
        <dbReference type="Pfam" id="PF01168"/>
    </source>
</evidence>
<dbReference type="Gene3D" id="3.20.20.10">
    <property type="entry name" value="Alanine racemase"/>
    <property type="match status" value="1"/>
</dbReference>
<comment type="caution">
    <text evidence="2">The sequence shown here is derived from an EMBL/GenBank/DDBJ whole genome shotgun (WGS) entry which is preliminary data.</text>
</comment>
<dbReference type="PANTHER" id="PTHR28004">
    <property type="entry name" value="ZGC:162816-RELATED"/>
    <property type="match status" value="1"/>
</dbReference>
<accession>A0A839UQP2</accession>
<proteinExistence type="predicted"/>
<dbReference type="EMBL" id="JACHXZ010000003">
    <property type="protein sequence ID" value="MBB3169051.1"/>
    <property type="molecule type" value="Genomic_DNA"/>
</dbReference>